<evidence type="ECO:0000313" key="1">
    <source>
        <dbReference type="EMBL" id="KIP99077.1"/>
    </source>
</evidence>
<dbReference type="EMBL" id="JXQV01000030">
    <property type="protein sequence ID" value="KIP99077.1"/>
    <property type="molecule type" value="Genomic_DNA"/>
</dbReference>
<dbReference type="OrthoDB" id="7906945at2"/>
<gene>
    <name evidence="1" type="ORF">RU07_20610</name>
</gene>
<sequence length="150" mass="17020">MTKEVIYGPNDELVALAAQRGKLSFRDDAKAIAIRSAHDIDGVVVFDAFTTRGCWVSVVSNGTRRWITRELIIKVFCYPFLQLGYPRLNSFVSVNNADAIRFNEHFGFQREGLMRRAGDDGEDLIVYGMLREECRWLPERFAGKTGRAAI</sequence>
<protein>
    <recommendedName>
        <fullName evidence="3">N-acetyltransferase domain-containing protein</fullName>
    </recommendedName>
</protein>
<accession>A0A0D0KQ95</accession>
<evidence type="ECO:0008006" key="3">
    <source>
        <dbReference type="Google" id="ProtNLM"/>
    </source>
</evidence>
<evidence type="ECO:0000313" key="2">
    <source>
        <dbReference type="Proteomes" id="UP000035017"/>
    </source>
</evidence>
<comment type="caution">
    <text evidence="1">The sequence shown here is derived from an EMBL/GenBank/DDBJ whole genome shotgun (WGS) entry which is preliminary data.</text>
</comment>
<dbReference type="InterPro" id="IPR016181">
    <property type="entry name" value="Acyl_CoA_acyltransferase"/>
</dbReference>
<name>A0A0D0KQ95_AGRTU</name>
<organism evidence="1 2">
    <name type="scientific">Agrobacterium tumefaciens</name>
    <dbReference type="NCBI Taxonomy" id="358"/>
    <lineage>
        <taxon>Bacteria</taxon>
        <taxon>Pseudomonadati</taxon>
        <taxon>Pseudomonadota</taxon>
        <taxon>Alphaproteobacteria</taxon>
        <taxon>Hyphomicrobiales</taxon>
        <taxon>Rhizobiaceae</taxon>
        <taxon>Rhizobium/Agrobacterium group</taxon>
        <taxon>Agrobacterium</taxon>
        <taxon>Agrobacterium tumefaciens complex</taxon>
    </lineage>
</organism>
<dbReference type="Gene3D" id="3.40.630.30">
    <property type="match status" value="1"/>
</dbReference>
<reference evidence="1 2" key="1">
    <citation type="submission" date="2014-12" db="EMBL/GenBank/DDBJ databases">
        <title>16Stimator: statistical estimation of ribosomal gene copy numbers from draft genome assemblies.</title>
        <authorList>
            <person name="Perisin M.A."/>
            <person name="Vetter M."/>
            <person name="Gilbert J.A."/>
            <person name="Bergelson J."/>
        </authorList>
    </citation>
    <scope>NUCLEOTIDE SEQUENCE [LARGE SCALE GENOMIC DNA]</scope>
    <source>
        <strain evidence="1 2">MEJ076</strain>
    </source>
</reference>
<dbReference type="Proteomes" id="UP000035017">
    <property type="component" value="Unassembled WGS sequence"/>
</dbReference>
<dbReference type="SUPFAM" id="SSF55729">
    <property type="entry name" value="Acyl-CoA N-acyltransferases (Nat)"/>
    <property type="match status" value="1"/>
</dbReference>
<dbReference type="AlphaFoldDB" id="A0A0D0KQ95"/>
<proteinExistence type="predicted"/>